<keyword evidence="1" id="KW-0472">Membrane</keyword>
<evidence type="ECO:0000313" key="3">
    <source>
        <dbReference type="Proteomes" id="UP000682134"/>
    </source>
</evidence>
<evidence type="ECO:0000313" key="2">
    <source>
        <dbReference type="EMBL" id="MBP0724057.1"/>
    </source>
</evidence>
<keyword evidence="3" id="KW-1185">Reference proteome</keyword>
<reference evidence="2" key="1">
    <citation type="submission" date="2021-04" db="EMBL/GenBank/DDBJ databases">
        <title>Genome seq and assembly of Bacillus sp.</title>
        <authorList>
            <person name="Chhetri G."/>
        </authorList>
    </citation>
    <scope>NUCLEOTIDE SEQUENCE</scope>
    <source>
        <strain evidence="2">RG28</strain>
    </source>
</reference>
<sequence length="79" mass="9223">MKIFALVKLLLGCLLLLQFTKLLPFEIYSLQGLFGAVWLFILGCFLVSNLFILFDKQSVRKKNAENQLKKHNKVMKRSY</sequence>
<accession>A0A940NNI7</accession>
<protein>
    <submittedName>
        <fullName evidence="2">Uncharacterized protein</fullName>
    </submittedName>
</protein>
<evidence type="ECO:0000256" key="1">
    <source>
        <dbReference type="SAM" id="Phobius"/>
    </source>
</evidence>
<keyword evidence="1" id="KW-1133">Transmembrane helix</keyword>
<comment type="caution">
    <text evidence="2">The sequence shown here is derived from an EMBL/GenBank/DDBJ whole genome shotgun (WGS) entry which is preliminary data.</text>
</comment>
<gene>
    <name evidence="2" type="ORF">J5Y03_02520</name>
</gene>
<name>A0A940NNI7_9BACI</name>
<dbReference type="RefSeq" id="WP_209402117.1">
    <property type="nucleotide sequence ID" value="NZ_JAGIYQ010000001.1"/>
</dbReference>
<organism evidence="2 3">
    <name type="scientific">Gottfriedia endophytica</name>
    <dbReference type="NCBI Taxonomy" id="2820819"/>
    <lineage>
        <taxon>Bacteria</taxon>
        <taxon>Bacillati</taxon>
        <taxon>Bacillota</taxon>
        <taxon>Bacilli</taxon>
        <taxon>Bacillales</taxon>
        <taxon>Bacillaceae</taxon>
        <taxon>Gottfriedia</taxon>
    </lineage>
</organism>
<feature type="transmembrane region" description="Helical" evidence="1">
    <location>
        <begin position="32"/>
        <end position="54"/>
    </location>
</feature>
<dbReference type="Proteomes" id="UP000682134">
    <property type="component" value="Unassembled WGS sequence"/>
</dbReference>
<dbReference type="AlphaFoldDB" id="A0A940NNI7"/>
<proteinExistence type="predicted"/>
<dbReference type="EMBL" id="JAGIYQ010000001">
    <property type="protein sequence ID" value="MBP0724057.1"/>
    <property type="molecule type" value="Genomic_DNA"/>
</dbReference>
<keyword evidence="1" id="KW-0812">Transmembrane</keyword>